<dbReference type="EMBL" id="CP065600">
    <property type="protein sequence ID" value="QPQ89835.1"/>
    <property type="molecule type" value="Genomic_DNA"/>
</dbReference>
<gene>
    <name evidence="1" type="ORF">I6H06_09475</name>
    <name evidence="2" type="ORF">NFI99_07210</name>
</gene>
<dbReference type="RefSeq" id="WP_127913897.1">
    <property type="nucleotide sequence ID" value="NZ_CP021075.1"/>
</dbReference>
<sequence>MKKLHAAAAVPPARCACAHAQQHVVAEAPPLGTASAGGGNALNGAAVAGTFQPCRALRPFALPV</sequence>
<evidence type="ECO:0000313" key="4">
    <source>
        <dbReference type="Proteomes" id="UP001056386"/>
    </source>
</evidence>
<evidence type="ECO:0000313" key="2">
    <source>
        <dbReference type="EMBL" id="USS42033.1"/>
    </source>
</evidence>
<keyword evidence="4" id="KW-1185">Reference proteome</keyword>
<organism evidence="1 3">
    <name type="scientific">Burkholderia glumae</name>
    <name type="common">Pseudomonas glumae</name>
    <dbReference type="NCBI Taxonomy" id="337"/>
    <lineage>
        <taxon>Bacteria</taxon>
        <taxon>Pseudomonadati</taxon>
        <taxon>Pseudomonadota</taxon>
        <taxon>Betaproteobacteria</taxon>
        <taxon>Burkholderiales</taxon>
        <taxon>Burkholderiaceae</taxon>
        <taxon>Burkholderia</taxon>
    </lineage>
</organism>
<dbReference type="EMBL" id="CP099583">
    <property type="protein sequence ID" value="USS42033.1"/>
    <property type="molecule type" value="Genomic_DNA"/>
</dbReference>
<name>A0AAP9Y0D8_BURGL</name>
<evidence type="ECO:0000313" key="1">
    <source>
        <dbReference type="EMBL" id="QPQ89835.1"/>
    </source>
</evidence>
<reference evidence="1 3" key="1">
    <citation type="submission" date="2020-12" db="EMBL/GenBank/DDBJ databases">
        <title>FDA dAtabase for Regulatory Grade micrObial Sequences (FDA-ARGOS): Supporting development and validation of Infectious Disease Dx tests.</title>
        <authorList>
            <person name="Minogue T."/>
            <person name="Wolcott M."/>
            <person name="Wasieloski L."/>
            <person name="Aguilar W."/>
            <person name="Moore D."/>
            <person name="Jaissle J."/>
            <person name="Tallon L."/>
            <person name="Sadzewicz L."/>
            <person name="Zhao X."/>
            <person name="Boylan J."/>
            <person name="Ott S."/>
            <person name="Bowen H."/>
            <person name="Vavikolanu K."/>
            <person name="Mehta A."/>
            <person name="Aluvathingal J."/>
            <person name="Nadendla S."/>
            <person name="Yan Y."/>
            <person name="Sichtig H."/>
        </authorList>
    </citation>
    <scope>NUCLEOTIDE SEQUENCE [LARGE SCALE GENOMIC DNA]</scope>
    <source>
        <strain evidence="1 3">FDAARGOS_949</strain>
    </source>
</reference>
<protein>
    <submittedName>
        <fullName evidence="1">Uncharacterized protein</fullName>
    </submittedName>
</protein>
<reference evidence="2" key="2">
    <citation type="submission" date="2022-06" db="EMBL/GenBank/DDBJ databases">
        <title>Draft genome sequence of Burkholderia glumae strain GR20004 isolated from rice panicle showing bacterial panicle blight.</title>
        <authorList>
            <person name="Choi S.Y."/>
            <person name="Lee Y.H."/>
        </authorList>
    </citation>
    <scope>NUCLEOTIDE SEQUENCE</scope>
    <source>
        <strain evidence="2">GR20004</strain>
    </source>
</reference>
<dbReference type="Proteomes" id="UP001056386">
    <property type="component" value="Chromosome 2"/>
</dbReference>
<dbReference type="GeneID" id="45699011"/>
<accession>A0AAP9Y0D8</accession>
<proteinExistence type="predicted"/>
<dbReference type="AlphaFoldDB" id="A0AAP9Y0D8"/>
<evidence type="ECO:0000313" key="3">
    <source>
        <dbReference type="Proteomes" id="UP000594892"/>
    </source>
</evidence>
<dbReference type="Proteomes" id="UP000594892">
    <property type="component" value="Chromosome 1"/>
</dbReference>